<keyword evidence="3" id="KW-1133">Transmembrane helix</keyword>
<dbReference type="EMBL" id="CP021112">
    <property type="protein sequence ID" value="ARQ01729.1"/>
    <property type="molecule type" value="Genomic_DNA"/>
</dbReference>
<evidence type="ECO:0000313" key="5">
    <source>
        <dbReference type="EMBL" id="ARQ01729.1"/>
    </source>
</evidence>
<evidence type="ECO:0000256" key="2">
    <source>
        <dbReference type="ARBA" id="ARBA00022692"/>
    </source>
</evidence>
<organism evidence="5 6">
    <name type="scientific">Pseudorhodoplanes sinuspersici</name>
    <dbReference type="NCBI Taxonomy" id="1235591"/>
    <lineage>
        <taxon>Bacteria</taxon>
        <taxon>Pseudomonadati</taxon>
        <taxon>Pseudomonadota</taxon>
        <taxon>Alphaproteobacteria</taxon>
        <taxon>Hyphomicrobiales</taxon>
        <taxon>Pseudorhodoplanes</taxon>
    </lineage>
</organism>
<dbReference type="Gene3D" id="1.20.120.1630">
    <property type="match status" value="1"/>
</dbReference>
<dbReference type="Pfam" id="PF04191">
    <property type="entry name" value="PEMT"/>
    <property type="match status" value="1"/>
</dbReference>
<keyword evidence="4" id="KW-0472">Membrane</keyword>
<evidence type="ECO:0000256" key="4">
    <source>
        <dbReference type="ARBA" id="ARBA00023136"/>
    </source>
</evidence>
<gene>
    <name evidence="5" type="ORF">CAK95_23475</name>
</gene>
<evidence type="ECO:0000256" key="1">
    <source>
        <dbReference type="ARBA" id="ARBA00004127"/>
    </source>
</evidence>
<proteinExistence type="predicted"/>
<dbReference type="InterPro" id="IPR007318">
    <property type="entry name" value="Phopholipid_MeTrfase"/>
</dbReference>
<dbReference type="Proteomes" id="UP000194137">
    <property type="component" value="Chromosome"/>
</dbReference>
<reference evidence="5 6" key="1">
    <citation type="submission" date="2017-05" db="EMBL/GenBank/DDBJ databases">
        <title>Full genome sequence of Pseudorhodoplanes sinuspersici.</title>
        <authorList>
            <person name="Dastgheib S.M.M."/>
            <person name="Shavandi M."/>
            <person name="Tirandaz H."/>
        </authorList>
    </citation>
    <scope>NUCLEOTIDE SEQUENCE [LARGE SCALE GENOMIC DNA]</scope>
    <source>
        <strain evidence="5 6">RIPI110</strain>
    </source>
</reference>
<dbReference type="GO" id="GO:0012505">
    <property type="term" value="C:endomembrane system"/>
    <property type="evidence" value="ECO:0007669"/>
    <property type="project" value="UniProtKB-SubCell"/>
</dbReference>
<keyword evidence="2" id="KW-0812">Transmembrane</keyword>
<accession>A0A1W6ZWC7</accession>
<evidence type="ECO:0000256" key="3">
    <source>
        <dbReference type="ARBA" id="ARBA00022989"/>
    </source>
</evidence>
<sequence length="217" mass="23868">MCKKDNAYRRSIGGHASVYYDQRWRLYALRLFGLATFILILIADPVWQDHPIIQKSIQFIGATLIVGAVLGRLWSTLYIGGRKNITLMTKGPYSITRNPLYFFSTIGSVGAGLVFGSVALGALAGVAVGVILYATSRGEAALLSSHFGSSYRHYAARVPLFWPQPGIYEEASDTTFDPRALKWALGDTILFLLVIPFAGAVDLLRHSGLLPRLIMLF</sequence>
<dbReference type="KEGG" id="psin:CAK95_23475"/>
<protein>
    <submittedName>
        <fullName evidence="5">Uncharacterized protein</fullName>
    </submittedName>
</protein>
<keyword evidence="6" id="KW-1185">Reference proteome</keyword>
<evidence type="ECO:0000313" key="6">
    <source>
        <dbReference type="Proteomes" id="UP000194137"/>
    </source>
</evidence>
<dbReference type="STRING" id="1235591.CAK95_23475"/>
<dbReference type="AlphaFoldDB" id="A0A1W6ZWC7"/>
<name>A0A1W6ZWC7_9HYPH</name>
<comment type="subcellular location">
    <subcellularLocation>
        <location evidence="1">Endomembrane system</location>
        <topology evidence="1">Multi-pass membrane protein</topology>
    </subcellularLocation>
</comment>